<keyword evidence="1" id="KW-0732">Signal</keyword>
<dbReference type="STRING" id="1036611.A0A1L9P5F3"/>
<proteinExistence type="predicted"/>
<dbReference type="InterPro" id="IPR011043">
    <property type="entry name" value="Gal_Oxase/kelch_b-propeller"/>
</dbReference>
<dbReference type="VEuPathDB" id="FungiDB:ASPVEDRAFT_36078"/>
<protein>
    <recommendedName>
        <fullName evidence="2">F5/8 type C domain-containing protein</fullName>
    </recommendedName>
</protein>
<dbReference type="InterPro" id="IPR008979">
    <property type="entry name" value="Galactose-bd-like_sf"/>
</dbReference>
<dbReference type="EMBL" id="KV878125">
    <property type="protein sequence ID" value="OJI96674.1"/>
    <property type="molecule type" value="Genomic_DNA"/>
</dbReference>
<dbReference type="Gene3D" id="2.130.10.80">
    <property type="entry name" value="Galactose oxidase/kelch, beta-propeller"/>
    <property type="match status" value="1"/>
</dbReference>
<gene>
    <name evidence="3" type="ORF">ASPVEDRAFT_36078</name>
</gene>
<accession>A0A1L9P5F3</accession>
<dbReference type="InterPro" id="IPR014756">
    <property type="entry name" value="Ig_E-set"/>
</dbReference>
<feature type="domain" description="F5/8 type C" evidence="2">
    <location>
        <begin position="47"/>
        <end position="186"/>
    </location>
</feature>
<dbReference type="GeneID" id="63726638"/>
<evidence type="ECO:0000313" key="3">
    <source>
        <dbReference type="EMBL" id="OJI96674.1"/>
    </source>
</evidence>
<dbReference type="InterPro" id="IPR015202">
    <property type="entry name" value="GO-like_E_set"/>
</dbReference>
<evidence type="ECO:0000259" key="2">
    <source>
        <dbReference type="PROSITE" id="PS50022"/>
    </source>
</evidence>
<dbReference type="OrthoDB" id="2019572at2759"/>
<dbReference type="Pfam" id="PF09118">
    <property type="entry name" value="GO-like_E_set"/>
    <property type="match status" value="1"/>
</dbReference>
<dbReference type="SUPFAM" id="SSF49785">
    <property type="entry name" value="Galactose-binding domain-like"/>
    <property type="match status" value="1"/>
</dbReference>
<evidence type="ECO:0000256" key="1">
    <source>
        <dbReference type="SAM" id="SignalP"/>
    </source>
</evidence>
<feature type="signal peptide" evidence="1">
    <location>
        <begin position="1"/>
        <end position="19"/>
    </location>
</feature>
<feature type="chain" id="PRO_5012769921" description="F5/8 type C domain-containing protein" evidence="1">
    <location>
        <begin position="20"/>
        <end position="678"/>
    </location>
</feature>
<name>A0A1L9P5F3_ASPVE</name>
<sequence>MKTAWTIGVGALLASAVDAKEDSIHGDKLYNAGKTPAVERIGDSEVATLDQPKPAGNKINAADIDVFCSSEVEAHACSLVLDSNVGTYWKADDGPEETITVNLNEEKSISGLVMIPHQGANSFIQKHSVSVSQDNETWTEVAYGMWWPDAAEKMSTFQPEKGRYLRLTIYESTGYIAELDVYEHAYIQPDPAKGAWGPTIDFPLVPVSGAVDPATGDLIGWASWQYNTYLQNSGSKTQTATWNPEKKIVSQREISETGHDMFCTGITYDEFGNLIITGGNSAYDTSIYNTTAREWKNGATLDLDRGYQSSTILSDGRMFMIGGSFSETTGEKNGAVYDPIKDEWSNLDDASVVQMLTEDERGDRRDNHGWLFGWKDGYVFQAGPSKKMNWYGTAGPSGSTTFAGNRNNEQWGDAMCGNAVMFDDGKILAFGGALDYVGSDAIADTYLINIDQPETEAKVVRAPDMEFERTFHNSVVLPDGSVFATGGQGFAQPFNESTAHTESERFIYDESNPAGGSWESLLPNTVPRVYHSIALLLQDGTVFAGGGGLCGNCTANHFDGQIYTPPYLLKEDGTLRDRPEIVSVEPASAKPGDRIKVTTKGDINPAASSIVRYGSATHTVDTDQRRLSVPFEKDGEDANSYTFQIPEAPGVAVPGYWMLYVLDSQGTPSHSVNVRVST</sequence>
<dbReference type="PANTHER" id="PTHR32208:SF68">
    <property type="entry name" value="GALACTOSE OXIDASE"/>
    <property type="match status" value="1"/>
</dbReference>
<dbReference type="AlphaFoldDB" id="A0A1L9P5F3"/>
<dbReference type="Gene3D" id="2.60.40.10">
    <property type="entry name" value="Immunoglobulins"/>
    <property type="match status" value="1"/>
</dbReference>
<dbReference type="CDD" id="cd02851">
    <property type="entry name" value="E_set_GO_C"/>
    <property type="match status" value="1"/>
</dbReference>
<dbReference type="InterPro" id="IPR013783">
    <property type="entry name" value="Ig-like_fold"/>
</dbReference>
<dbReference type="Proteomes" id="UP000184073">
    <property type="component" value="Unassembled WGS sequence"/>
</dbReference>
<dbReference type="SUPFAM" id="SSF81296">
    <property type="entry name" value="E set domains"/>
    <property type="match status" value="1"/>
</dbReference>
<reference evidence="4" key="1">
    <citation type="journal article" date="2017" name="Genome Biol.">
        <title>Comparative genomics reveals high biological diversity and specific adaptations in the industrially and medically important fungal genus Aspergillus.</title>
        <authorList>
            <person name="de Vries R.P."/>
            <person name="Riley R."/>
            <person name="Wiebenga A."/>
            <person name="Aguilar-Osorio G."/>
            <person name="Amillis S."/>
            <person name="Uchima C.A."/>
            <person name="Anderluh G."/>
            <person name="Asadollahi M."/>
            <person name="Askin M."/>
            <person name="Barry K."/>
            <person name="Battaglia E."/>
            <person name="Bayram O."/>
            <person name="Benocci T."/>
            <person name="Braus-Stromeyer S.A."/>
            <person name="Caldana C."/>
            <person name="Canovas D."/>
            <person name="Cerqueira G.C."/>
            <person name="Chen F."/>
            <person name="Chen W."/>
            <person name="Choi C."/>
            <person name="Clum A."/>
            <person name="Dos Santos R.A."/>
            <person name="Damasio A.R."/>
            <person name="Diallinas G."/>
            <person name="Emri T."/>
            <person name="Fekete E."/>
            <person name="Flipphi M."/>
            <person name="Freyberg S."/>
            <person name="Gallo A."/>
            <person name="Gournas C."/>
            <person name="Habgood R."/>
            <person name="Hainaut M."/>
            <person name="Harispe M.L."/>
            <person name="Henrissat B."/>
            <person name="Hilden K.S."/>
            <person name="Hope R."/>
            <person name="Hossain A."/>
            <person name="Karabika E."/>
            <person name="Karaffa L."/>
            <person name="Karanyi Z."/>
            <person name="Krasevec N."/>
            <person name="Kuo A."/>
            <person name="Kusch H."/>
            <person name="LaButti K."/>
            <person name="Lagendijk E.L."/>
            <person name="Lapidus A."/>
            <person name="Levasseur A."/>
            <person name="Lindquist E."/>
            <person name="Lipzen A."/>
            <person name="Logrieco A.F."/>
            <person name="MacCabe A."/>
            <person name="Maekelae M.R."/>
            <person name="Malavazi I."/>
            <person name="Melin P."/>
            <person name="Meyer V."/>
            <person name="Mielnichuk N."/>
            <person name="Miskei M."/>
            <person name="Molnar A.P."/>
            <person name="Mule G."/>
            <person name="Ngan C.Y."/>
            <person name="Orejas M."/>
            <person name="Orosz E."/>
            <person name="Ouedraogo J.P."/>
            <person name="Overkamp K.M."/>
            <person name="Park H.-S."/>
            <person name="Perrone G."/>
            <person name="Piumi F."/>
            <person name="Punt P.J."/>
            <person name="Ram A.F."/>
            <person name="Ramon A."/>
            <person name="Rauscher S."/>
            <person name="Record E."/>
            <person name="Riano-Pachon D.M."/>
            <person name="Robert V."/>
            <person name="Roehrig J."/>
            <person name="Ruller R."/>
            <person name="Salamov A."/>
            <person name="Salih N.S."/>
            <person name="Samson R.A."/>
            <person name="Sandor E."/>
            <person name="Sanguinetti M."/>
            <person name="Schuetze T."/>
            <person name="Sepcic K."/>
            <person name="Shelest E."/>
            <person name="Sherlock G."/>
            <person name="Sophianopoulou V."/>
            <person name="Squina F.M."/>
            <person name="Sun H."/>
            <person name="Susca A."/>
            <person name="Todd R.B."/>
            <person name="Tsang A."/>
            <person name="Unkles S.E."/>
            <person name="van de Wiele N."/>
            <person name="van Rossen-Uffink D."/>
            <person name="Oliveira J.V."/>
            <person name="Vesth T.C."/>
            <person name="Visser J."/>
            <person name="Yu J.-H."/>
            <person name="Zhou M."/>
            <person name="Andersen M.R."/>
            <person name="Archer D.B."/>
            <person name="Baker S.E."/>
            <person name="Benoit I."/>
            <person name="Brakhage A.A."/>
            <person name="Braus G.H."/>
            <person name="Fischer R."/>
            <person name="Frisvad J.C."/>
            <person name="Goldman G.H."/>
            <person name="Houbraken J."/>
            <person name="Oakley B."/>
            <person name="Pocsi I."/>
            <person name="Scazzocchio C."/>
            <person name="Seiboth B."/>
            <person name="vanKuyk P.A."/>
            <person name="Wortman J."/>
            <person name="Dyer P.S."/>
            <person name="Grigoriev I.V."/>
        </authorList>
    </citation>
    <scope>NUCLEOTIDE SEQUENCE [LARGE SCALE GENOMIC DNA]</scope>
    <source>
        <strain evidence="4">CBS 583.65</strain>
    </source>
</reference>
<dbReference type="UniPathway" id="UPA00280"/>
<dbReference type="InterPro" id="IPR000421">
    <property type="entry name" value="FA58C"/>
</dbReference>
<dbReference type="PANTHER" id="PTHR32208">
    <property type="entry name" value="SECRETED PROTEIN-RELATED"/>
    <property type="match status" value="1"/>
</dbReference>
<dbReference type="RefSeq" id="XP_040662437.1">
    <property type="nucleotide sequence ID" value="XM_040811127.1"/>
</dbReference>
<dbReference type="InterPro" id="IPR037293">
    <property type="entry name" value="Gal_Oxidase_central_sf"/>
</dbReference>
<keyword evidence="4" id="KW-1185">Reference proteome</keyword>
<dbReference type="SUPFAM" id="SSF50965">
    <property type="entry name" value="Galactose oxidase, central domain"/>
    <property type="match status" value="1"/>
</dbReference>
<dbReference type="Pfam" id="PF00754">
    <property type="entry name" value="F5_F8_type_C"/>
    <property type="match status" value="1"/>
</dbReference>
<organism evidence="3 4">
    <name type="scientific">Aspergillus versicolor CBS 583.65</name>
    <dbReference type="NCBI Taxonomy" id="1036611"/>
    <lineage>
        <taxon>Eukaryota</taxon>
        <taxon>Fungi</taxon>
        <taxon>Dikarya</taxon>
        <taxon>Ascomycota</taxon>
        <taxon>Pezizomycotina</taxon>
        <taxon>Eurotiomycetes</taxon>
        <taxon>Eurotiomycetidae</taxon>
        <taxon>Eurotiales</taxon>
        <taxon>Aspergillaceae</taxon>
        <taxon>Aspergillus</taxon>
        <taxon>Aspergillus subgen. Nidulantes</taxon>
    </lineage>
</organism>
<dbReference type="Gene3D" id="2.60.120.260">
    <property type="entry name" value="Galactose-binding domain-like"/>
    <property type="match status" value="1"/>
</dbReference>
<evidence type="ECO:0000313" key="4">
    <source>
        <dbReference type="Proteomes" id="UP000184073"/>
    </source>
</evidence>
<dbReference type="PROSITE" id="PS50022">
    <property type="entry name" value="FA58C_3"/>
    <property type="match status" value="1"/>
</dbReference>